<evidence type="ECO:0008006" key="5">
    <source>
        <dbReference type="Google" id="ProtNLM"/>
    </source>
</evidence>
<dbReference type="Gene3D" id="3.90.190.10">
    <property type="entry name" value="Protein tyrosine phosphatase superfamily"/>
    <property type="match status" value="1"/>
</dbReference>
<accession>A0A8S1H511</accession>
<dbReference type="Proteomes" id="UP000835052">
    <property type="component" value="Unassembled WGS sequence"/>
</dbReference>
<evidence type="ECO:0000259" key="2">
    <source>
        <dbReference type="PROSITE" id="PS50056"/>
    </source>
</evidence>
<evidence type="ECO:0000259" key="1">
    <source>
        <dbReference type="PROSITE" id="PS50055"/>
    </source>
</evidence>
<dbReference type="InterPro" id="IPR029021">
    <property type="entry name" value="Prot-tyrosine_phosphatase-like"/>
</dbReference>
<evidence type="ECO:0000313" key="4">
    <source>
        <dbReference type="Proteomes" id="UP000835052"/>
    </source>
</evidence>
<dbReference type="AlphaFoldDB" id="A0A8S1H511"/>
<dbReference type="PROSITE" id="PS50056">
    <property type="entry name" value="TYR_PHOSPHATASE_2"/>
    <property type="match status" value="1"/>
</dbReference>
<organism evidence="3 4">
    <name type="scientific">Caenorhabditis auriculariae</name>
    <dbReference type="NCBI Taxonomy" id="2777116"/>
    <lineage>
        <taxon>Eukaryota</taxon>
        <taxon>Metazoa</taxon>
        <taxon>Ecdysozoa</taxon>
        <taxon>Nematoda</taxon>
        <taxon>Chromadorea</taxon>
        <taxon>Rhabditida</taxon>
        <taxon>Rhabditina</taxon>
        <taxon>Rhabditomorpha</taxon>
        <taxon>Rhabditoidea</taxon>
        <taxon>Rhabditidae</taxon>
        <taxon>Peloderinae</taxon>
        <taxon>Caenorhabditis</taxon>
    </lineage>
</organism>
<feature type="domain" description="Tyrosine-protein phosphatase" evidence="1">
    <location>
        <begin position="400"/>
        <end position="652"/>
    </location>
</feature>
<name>A0A8S1H511_9PELO</name>
<dbReference type="PRINTS" id="PR00700">
    <property type="entry name" value="PRTYPHPHTASE"/>
</dbReference>
<proteinExistence type="predicted"/>
<protein>
    <recommendedName>
        <fullName evidence="5">Tyrosine-protein phosphatase domain-containing protein</fullName>
    </recommendedName>
</protein>
<dbReference type="InterPro" id="IPR000387">
    <property type="entry name" value="Tyr_Pase_dom"/>
</dbReference>
<dbReference type="InterPro" id="IPR052782">
    <property type="entry name" value="Oocyte-zygote_transition_reg"/>
</dbReference>
<dbReference type="SUPFAM" id="SSF52799">
    <property type="entry name" value="(Phosphotyrosine protein) phosphatases II"/>
    <property type="match status" value="1"/>
</dbReference>
<dbReference type="PANTHER" id="PTHR46163:SF7">
    <property type="entry name" value="PROTEIN TYROSINE PHOSPHATASE-LIKE PROTEIN EGG-3"/>
    <property type="match status" value="1"/>
</dbReference>
<dbReference type="InterPro" id="IPR003595">
    <property type="entry name" value="Tyr_Pase_cat"/>
</dbReference>
<dbReference type="SMART" id="SM00194">
    <property type="entry name" value="PTPc"/>
    <property type="match status" value="1"/>
</dbReference>
<dbReference type="CDD" id="cd00047">
    <property type="entry name" value="PTPc"/>
    <property type="match status" value="1"/>
</dbReference>
<feature type="domain" description="Tyrosine specific protein phosphatases" evidence="2">
    <location>
        <begin position="568"/>
        <end position="643"/>
    </location>
</feature>
<gene>
    <name evidence="3" type="ORF">CAUJ_LOCUS6331</name>
</gene>
<dbReference type="GO" id="GO:0004725">
    <property type="term" value="F:protein tyrosine phosphatase activity"/>
    <property type="evidence" value="ECO:0007669"/>
    <property type="project" value="InterPro"/>
</dbReference>
<reference evidence="3" key="1">
    <citation type="submission" date="2020-10" db="EMBL/GenBank/DDBJ databases">
        <authorList>
            <person name="Kikuchi T."/>
        </authorList>
    </citation>
    <scope>NUCLEOTIDE SEQUENCE</scope>
    <source>
        <strain evidence="3">NKZ352</strain>
    </source>
</reference>
<sequence>MAFNFSTYVEVPTAVNSQRLRTSSLRSFYSAYDDSLSESNEYEFGAVMHDYPKNSHGKPNMPLSKWNSESELTKSVQRKIKQIAVREKKMGETSRANSVLPEDDIEVPRGAPVQQNRIRKPEALDYLIREPEVPRQGTDLVTSKIQQKQLRMKIFATRTAMHVEPKLVERTRTQVAGEEEELAVDGQDPAREIQIVLNHGVECQNDRARVKQQEAVTSRAMNNLVGMCSNDATLTENILFNPRFDSKWKWKHTKTFARTDSNGKKTKRNINSQGWVAPLKEMCAKFNINSSFFTNQRMELKTARDQVMLLRLSMPIESSTSWCASRNPEILKNGVLSHFLEHDFDPNTMGQRVQAYKATMIADKDEIRVSGQYYNNISIGKRMFGAARKQKVVSTIIGGMERRFEILDNSVNHIPFTHAVSDENVDKLRNPRVRCKDETRVALNFPSGATNDFIHANRVSAGPLFNEFIVTQAPMNNTIDAFWRMVWQEKCPYIVMLVSRKNESRCANYWPRYPSKDALSISGGLIIENCGVHSSPDPLFRVTNIKITGPFGEELLVEHWQAEMNNSSNLMSPLNVLRMLRNSSRPVVVHDCLGISRAACLVAAEIAICNMIKGPVYKYPVQKAVQFLRMHRPFSIETPMQYIFVHRVVNYFFRDFIGNIREVDSDYERWLEDRSNRLFLDDLTNPIPGYRLLSPVVDPDLLCLVGRPERPNRRREAPDCVGELPYVCPPGESVETPARKTLFQS</sequence>
<dbReference type="Pfam" id="PF00102">
    <property type="entry name" value="Y_phosphatase"/>
    <property type="match status" value="1"/>
</dbReference>
<keyword evidence="4" id="KW-1185">Reference proteome</keyword>
<dbReference type="OrthoDB" id="5867707at2759"/>
<dbReference type="PROSITE" id="PS50055">
    <property type="entry name" value="TYR_PHOSPHATASE_PTP"/>
    <property type="match status" value="1"/>
</dbReference>
<comment type="caution">
    <text evidence="3">The sequence shown here is derived from an EMBL/GenBank/DDBJ whole genome shotgun (WGS) entry which is preliminary data.</text>
</comment>
<dbReference type="InterPro" id="IPR000242">
    <property type="entry name" value="PTP_cat"/>
</dbReference>
<dbReference type="SMART" id="SM00404">
    <property type="entry name" value="PTPc_motif"/>
    <property type="match status" value="1"/>
</dbReference>
<dbReference type="PANTHER" id="PTHR46163">
    <property type="entry name" value="TYROSINE-PROTEIN PHOSPHATASE-RELATED"/>
    <property type="match status" value="1"/>
</dbReference>
<dbReference type="EMBL" id="CAJGYM010000015">
    <property type="protein sequence ID" value="CAD6190412.1"/>
    <property type="molecule type" value="Genomic_DNA"/>
</dbReference>
<evidence type="ECO:0000313" key="3">
    <source>
        <dbReference type="EMBL" id="CAD6190412.1"/>
    </source>
</evidence>